<dbReference type="InterPro" id="IPR029063">
    <property type="entry name" value="SAM-dependent_MTases_sf"/>
</dbReference>
<keyword evidence="2" id="KW-0808">Transferase</keyword>
<feature type="non-terminal residue" evidence="6">
    <location>
        <position position="1"/>
    </location>
</feature>
<dbReference type="Gene3D" id="3.40.50.150">
    <property type="entry name" value="Vaccinia Virus protein VP39"/>
    <property type="match status" value="1"/>
</dbReference>
<dbReference type="AlphaFoldDB" id="A0A833T8Z9"/>
<dbReference type="EMBL" id="LIHL02000016">
    <property type="protein sequence ID" value="KAF5442337.1"/>
    <property type="molecule type" value="Genomic_DNA"/>
</dbReference>
<evidence type="ECO:0000313" key="7">
    <source>
        <dbReference type="Proteomes" id="UP000619265"/>
    </source>
</evidence>
<gene>
    <name evidence="6" type="ORF">F2P56_035006</name>
</gene>
<organism evidence="6 7">
    <name type="scientific">Juglans regia</name>
    <name type="common">English walnut</name>
    <dbReference type="NCBI Taxonomy" id="51240"/>
    <lineage>
        <taxon>Eukaryota</taxon>
        <taxon>Viridiplantae</taxon>
        <taxon>Streptophyta</taxon>
        <taxon>Embryophyta</taxon>
        <taxon>Tracheophyta</taxon>
        <taxon>Spermatophyta</taxon>
        <taxon>Magnoliopsida</taxon>
        <taxon>eudicotyledons</taxon>
        <taxon>Gunneridae</taxon>
        <taxon>Pentapetalae</taxon>
        <taxon>rosids</taxon>
        <taxon>fabids</taxon>
        <taxon>Fagales</taxon>
        <taxon>Juglandaceae</taxon>
        <taxon>Juglans</taxon>
    </lineage>
</organism>
<name>A0A833T8Z9_JUGRE</name>
<comment type="caution">
    <text evidence="6">The sequence shown here is derived from an EMBL/GenBank/DDBJ whole genome shotgun (WGS) entry which is preliminary data.</text>
</comment>
<keyword evidence="4" id="KW-0460">Magnesium</keyword>
<evidence type="ECO:0000256" key="2">
    <source>
        <dbReference type="ARBA" id="ARBA00022679"/>
    </source>
</evidence>
<keyword evidence="1" id="KW-0489">Methyltransferase</keyword>
<dbReference type="Gramene" id="Jr16_01970_p1">
    <property type="protein sequence ID" value="cds.Jr16_01970_p1"/>
    <property type="gene ID" value="Jr16_01970"/>
</dbReference>
<accession>A0A833T8Z9</accession>
<dbReference type="PANTHER" id="PTHR31009">
    <property type="entry name" value="S-ADENOSYL-L-METHIONINE:CARBOXYL METHYLTRANSFERASE FAMILY PROTEIN"/>
    <property type="match status" value="1"/>
</dbReference>
<dbReference type="SUPFAM" id="SSF53335">
    <property type="entry name" value="S-adenosyl-L-methionine-dependent methyltransferases"/>
    <property type="match status" value="1"/>
</dbReference>
<dbReference type="Gene3D" id="1.10.1200.270">
    <property type="entry name" value="Methyltransferase, alpha-helical capping domain"/>
    <property type="match status" value="1"/>
</dbReference>
<dbReference type="GO" id="GO:0008168">
    <property type="term" value="F:methyltransferase activity"/>
    <property type="evidence" value="ECO:0007669"/>
    <property type="project" value="UniProtKB-KW"/>
</dbReference>
<dbReference type="Proteomes" id="UP000619265">
    <property type="component" value="Unassembled WGS sequence"/>
</dbReference>
<keyword evidence="3" id="KW-0479">Metal-binding</keyword>
<evidence type="ECO:0000256" key="4">
    <source>
        <dbReference type="ARBA" id="ARBA00022842"/>
    </source>
</evidence>
<reference evidence="6" key="2">
    <citation type="submission" date="2020-03" db="EMBL/GenBank/DDBJ databases">
        <title>Walnut 2.0.</title>
        <authorList>
            <person name="Marrano A."/>
            <person name="Britton M."/>
            <person name="Zimin A.V."/>
            <person name="Zaini P.A."/>
            <person name="Workman R."/>
            <person name="Puiu D."/>
            <person name="Bianco L."/>
            <person name="Allen B.J."/>
            <person name="Troggio M."/>
            <person name="Leslie C.A."/>
            <person name="Timp W."/>
            <person name="Dendekar A."/>
            <person name="Salzberg S.L."/>
            <person name="Neale D.B."/>
        </authorList>
    </citation>
    <scope>NUCLEOTIDE SEQUENCE</scope>
    <source>
        <tissue evidence="6">Leaves</tissue>
    </source>
</reference>
<dbReference type="InterPro" id="IPR042086">
    <property type="entry name" value="MeTrfase_capping"/>
</dbReference>
<feature type="region of interest" description="Disordered" evidence="5">
    <location>
        <begin position="23"/>
        <end position="42"/>
    </location>
</feature>
<dbReference type="GO" id="GO:0032259">
    <property type="term" value="P:methylation"/>
    <property type="evidence" value="ECO:0007669"/>
    <property type="project" value="UniProtKB-KW"/>
</dbReference>
<evidence type="ECO:0000313" key="6">
    <source>
        <dbReference type="EMBL" id="KAF5442337.1"/>
    </source>
</evidence>
<evidence type="ECO:0000256" key="5">
    <source>
        <dbReference type="SAM" id="MobiDB-lite"/>
    </source>
</evidence>
<proteinExistence type="predicted"/>
<protein>
    <submittedName>
        <fullName evidence="6">Uncharacterized protein</fullName>
    </submittedName>
</protein>
<sequence>TLPQRARTESVIYREVMGKSIAMNGGEGPNSYTHNSKQQRKGSDRAKVLLSNCIQEKLTVENKLNTANQQIFRIADLGCSVGPNTFASVQTIIEATELTFKTQILEYKPPEFQVFFNDHVGNDFNTLFKALPLDRQYMAVGVPGSFHGRLFPKASMNFMHSSFALHWLTKVPEEVTEENSSAWNKGRISYVGSSSEVVKAYTEQFVRDMEGFFRARAVELSSHGLMAILMPCRPEGTLPSESIIMQVFEVLGCALTDMAKEGLVSEALVDSFNLPIFIPTGNEVKEVLSNIEHLTIEKSEEINYPPNLSNLEDVRSCIGHVRAVMEGILCEHFGAELLDQLFERYSNKVEQFSKTSVFTRIEKLENLFLLLKRNPSS</sequence>
<evidence type="ECO:0000256" key="1">
    <source>
        <dbReference type="ARBA" id="ARBA00022603"/>
    </source>
</evidence>
<reference evidence="6" key="1">
    <citation type="submission" date="2015-10" db="EMBL/GenBank/DDBJ databases">
        <authorList>
            <person name="Martinez-Garcia P.J."/>
            <person name="Crepeau M.W."/>
            <person name="Puiu D."/>
            <person name="Gonzalez-Ibeas D."/>
            <person name="Whalen J."/>
            <person name="Stevens K."/>
            <person name="Paul R."/>
            <person name="Butterfield T."/>
            <person name="Britton M."/>
            <person name="Reagan R."/>
            <person name="Chakraborty S."/>
            <person name="Walawage S.L."/>
            <person name="Vasquez-Gross H.A."/>
            <person name="Cardeno C."/>
            <person name="Famula R."/>
            <person name="Pratt K."/>
            <person name="Kuruganti S."/>
            <person name="Aradhya M.K."/>
            <person name="Leslie C.A."/>
            <person name="Dandekar A.M."/>
            <person name="Salzberg S.L."/>
            <person name="Wegrzyn J.L."/>
            <person name="Langley C.H."/>
            <person name="Neale D.B."/>
        </authorList>
    </citation>
    <scope>NUCLEOTIDE SEQUENCE</scope>
    <source>
        <tissue evidence="6">Leaves</tissue>
    </source>
</reference>
<dbReference type="GO" id="GO:0046872">
    <property type="term" value="F:metal ion binding"/>
    <property type="evidence" value="ECO:0007669"/>
    <property type="project" value="UniProtKB-KW"/>
</dbReference>
<evidence type="ECO:0000256" key="3">
    <source>
        <dbReference type="ARBA" id="ARBA00022723"/>
    </source>
</evidence>
<dbReference type="InterPro" id="IPR005299">
    <property type="entry name" value="MeTrfase_7"/>
</dbReference>
<dbReference type="Pfam" id="PF03492">
    <property type="entry name" value="Methyltransf_7"/>
    <property type="match status" value="1"/>
</dbReference>